<organism evidence="10 11">
    <name type="scientific">Dentiradicibacter hellwigii</name>
    <dbReference type="NCBI Taxonomy" id="3149053"/>
    <lineage>
        <taxon>Bacteria</taxon>
        <taxon>Pseudomonadati</taxon>
        <taxon>Pseudomonadota</taxon>
        <taxon>Betaproteobacteria</taxon>
        <taxon>Rhodocyclales</taxon>
        <taxon>Rhodocyclaceae</taxon>
        <taxon>Dentiradicibacter</taxon>
    </lineage>
</organism>
<proteinExistence type="inferred from homology"/>
<accession>A0ABV4UHQ6</accession>
<evidence type="ECO:0000313" key="11">
    <source>
        <dbReference type="Proteomes" id="UP001574673"/>
    </source>
</evidence>
<feature type="transmembrane region" description="Helical" evidence="7">
    <location>
        <begin position="24"/>
        <end position="46"/>
    </location>
</feature>
<dbReference type="SUPFAM" id="SSF160240">
    <property type="entry name" value="Cation efflux protein cytoplasmic domain-like"/>
    <property type="match status" value="1"/>
</dbReference>
<evidence type="ECO:0000256" key="5">
    <source>
        <dbReference type="ARBA" id="ARBA00022989"/>
    </source>
</evidence>
<evidence type="ECO:0000313" key="10">
    <source>
        <dbReference type="EMBL" id="MFA9950765.1"/>
    </source>
</evidence>
<keyword evidence="6 7" id="KW-0472">Membrane</keyword>
<dbReference type="InterPro" id="IPR002524">
    <property type="entry name" value="Cation_efflux"/>
</dbReference>
<feature type="transmembrane region" description="Helical" evidence="7">
    <location>
        <begin position="170"/>
        <end position="188"/>
    </location>
</feature>
<evidence type="ECO:0000259" key="9">
    <source>
        <dbReference type="Pfam" id="PF16916"/>
    </source>
</evidence>
<feature type="domain" description="Cation efflux protein cytoplasmic" evidence="9">
    <location>
        <begin position="224"/>
        <end position="300"/>
    </location>
</feature>
<dbReference type="NCBIfam" id="TIGR01297">
    <property type="entry name" value="CDF"/>
    <property type="match status" value="1"/>
</dbReference>
<protein>
    <submittedName>
        <fullName evidence="10">Cation diffusion facilitator family transporter</fullName>
    </submittedName>
</protein>
<keyword evidence="3" id="KW-0813">Transport</keyword>
<evidence type="ECO:0000256" key="7">
    <source>
        <dbReference type="SAM" id="Phobius"/>
    </source>
</evidence>
<comment type="caution">
    <text evidence="10">The sequence shown here is derived from an EMBL/GenBank/DDBJ whole genome shotgun (WGS) entry which is preliminary data.</text>
</comment>
<dbReference type="InterPro" id="IPR027470">
    <property type="entry name" value="Cation_efflux_CTD"/>
</dbReference>
<dbReference type="EMBL" id="JBEUWX010000002">
    <property type="protein sequence ID" value="MFA9950765.1"/>
    <property type="molecule type" value="Genomic_DNA"/>
</dbReference>
<feature type="domain" description="Cation efflux protein transmembrane" evidence="8">
    <location>
        <begin position="26"/>
        <end position="219"/>
    </location>
</feature>
<evidence type="ECO:0000259" key="8">
    <source>
        <dbReference type="Pfam" id="PF01545"/>
    </source>
</evidence>
<dbReference type="Gene3D" id="3.30.70.1350">
    <property type="entry name" value="Cation efflux protein, cytoplasmic domain"/>
    <property type="match status" value="1"/>
</dbReference>
<evidence type="ECO:0000256" key="1">
    <source>
        <dbReference type="ARBA" id="ARBA00004141"/>
    </source>
</evidence>
<dbReference type="Gene3D" id="1.20.1510.10">
    <property type="entry name" value="Cation efflux protein transmembrane domain"/>
    <property type="match status" value="1"/>
</dbReference>
<dbReference type="InterPro" id="IPR027469">
    <property type="entry name" value="Cation_efflux_TMD_sf"/>
</dbReference>
<evidence type="ECO:0000256" key="4">
    <source>
        <dbReference type="ARBA" id="ARBA00022692"/>
    </source>
</evidence>
<feature type="transmembrane region" description="Helical" evidence="7">
    <location>
        <begin position="95"/>
        <end position="114"/>
    </location>
</feature>
<keyword evidence="11" id="KW-1185">Reference proteome</keyword>
<sequence>MTEMTRRHSGGDNSGMMFSSAKHFAWLSIAAAFITILLKALAWWLTGSIGLLSDALESLVNLAGAMMALAMISLAEQPADEAHAYGHGKAEYFSAGFEGLLILAAAVAIALGAVERLRNAQPLEQAWLGLTVSAIASVLNLATALTLLSAGRKYRSLTLEADARHLLTDVWTSAGVIAAVGAVSLTHWLWLDPVIALLVAANIIRTGWTLTRRAIQGLMDQSLPAAEYAKITAILDSYRSEGLDYHALRTRESGARRFVSVHILMPGAWTILRGHEYVERLEAEIRAALPQTTVITHFEPFEDPASHIDQGLDR</sequence>
<feature type="transmembrane region" description="Helical" evidence="7">
    <location>
        <begin position="126"/>
        <end position="149"/>
    </location>
</feature>
<evidence type="ECO:0000256" key="3">
    <source>
        <dbReference type="ARBA" id="ARBA00022448"/>
    </source>
</evidence>
<dbReference type="SUPFAM" id="SSF161111">
    <property type="entry name" value="Cation efflux protein transmembrane domain-like"/>
    <property type="match status" value="1"/>
</dbReference>
<keyword evidence="5 7" id="KW-1133">Transmembrane helix</keyword>
<dbReference type="PANTHER" id="PTHR43840:SF15">
    <property type="entry name" value="MITOCHONDRIAL METAL TRANSPORTER 1-RELATED"/>
    <property type="match status" value="1"/>
</dbReference>
<evidence type="ECO:0000256" key="2">
    <source>
        <dbReference type="ARBA" id="ARBA00008114"/>
    </source>
</evidence>
<gene>
    <name evidence="10" type="ORF">ABCS64_10615</name>
</gene>
<reference evidence="11" key="1">
    <citation type="submission" date="2024-06" db="EMBL/GenBank/DDBJ databases">
        <title>Radixoralia hellwigii gen. nov., sp nov., isolated from a root canal in the human oral cavity.</title>
        <authorList>
            <person name="Bartsch S."/>
            <person name="Wittmer A."/>
            <person name="Schulz A.-K."/>
            <person name="Neumann-Schaal M."/>
            <person name="Wolf J."/>
            <person name="Gronow S."/>
            <person name="Tennert C."/>
            <person name="Haecker G."/>
            <person name="Cieplik F."/>
            <person name="Al-Ahmad A."/>
        </authorList>
    </citation>
    <scope>NUCLEOTIDE SEQUENCE [LARGE SCALE GENOMIC DNA]</scope>
    <source>
        <strain evidence="11">Wk13</strain>
    </source>
</reference>
<dbReference type="PANTHER" id="PTHR43840">
    <property type="entry name" value="MITOCHONDRIAL METAL TRANSPORTER 1-RELATED"/>
    <property type="match status" value="1"/>
</dbReference>
<comment type="subcellular location">
    <subcellularLocation>
        <location evidence="1">Membrane</location>
        <topology evidence="1">Multi-pass membrane protein</topology>
    </subcellularLocation>
</comment>
<dbReference type="InterPro" id="IPR036837">
    <property type="entry name" value="Cation_efflux_CTD_sf"/>
</dbReference>
<dbReference type="RefSeq" id="WP_418891801.1">
    <property type="nucleotide sequence ID" value="NZ_JBEUWX010000002.1"/>
</dbReference>
<comment type="similarity">
    <text evidence="2">Belongs to the cation diffusion facilitator (CDF) transporter (TC 2.A.4) family.</text>
</comment>
<name>A0ABV4UHQ6_9RHOO</name>
<dbReference type="Pfam" id="PF16916">
    <property type="entry name" value="ZT_dimer"/>
    <property type="match status" value="1"/>
</dbReference>
<evidence type="ECO:0000256" key="6">
    <source>
        <dbReference type="ARBA" id="ARBA00023136"/>
    </source>
</evidence>
<keyword evidence="4 7" id="KW-0812">Transmembrane</keyword>
<dbReference type="InterPro" id="IPR050291">
    <property type="entry name" value="CDF_Transporter"/>
</dbReference>
<dbReference type="Pfam" id="PF01545">
    <property type="entry name" value="Cation_efflux"/>
    <property type="match status" value="1"/>
</dbReference>
<dbReference type="Proteomes" id="UP001574673">
    <property type="component" value="Unassembled WGS sequence"/>
</dbReference>
<dbReference type="InterPro" id="IPR058533">
    <property type="entry name" value="Cation_efflux_TM"/>
</dbReference>